<dbReference type="Proteomes" id="UP000193411">
    <property type="component" value="Unassembled WGS sequence"/>
</dbReference>
<feature type="region of interest" description="Disordered" evidence="1">
    <location>
        <begin position="136"/>
        <end position="270"/>
    </location>
</feature>
<feature type="compositionally biased region" description="Gly residues" evidence="1">
    <location>
        <begin position="412"/>
        <end position="423"/>
    </location>
</feature>
<dbReference type="AlphaFoldDB" id="A0A1Y2HZV5"/>
<sequence length="439" mass="44577">MNLAFHNHDHDRDGSPTISTAMSVRGDCQRRISVPGAFVGCNSPRPLRRRGSARLILSVAGLATAALLSMSMCLAAPTPAPTAPAPTPAPPSLSQSESDSGSLPAFPLPLPSRRLLALVKRDDGTRALPVPIASAPVVPVDNPVDDDRARGPSRTKTHPPFHRPTGSPEPSQPPDDPSNPPCLGRQDPPLPPSPRPPAASGPRSDTTLLGGDFDPRPRTTLDASSPSGGGGGGSGSSNGAQGTADPESDGSNGTRGTSTSGLGNGPSAAESASAQQSVMIAVPLAALAVLGIVIGTLVHHRRQQMASKPTPPPSSPPALERFTYADASVSFPGGCAALPHVRRPVPAALQDAPVASSYSPLVGYGSLDAAHVIDLTTPSTATAVGVHPWVRPSQVGRQGHGPIGMRRSTDGAVGGGEGGGAGAGSRRESLTDIHAFRVW</sequence>
<evidence type="ECO:0000256" key="1">
    <source>
        <dbReference type="SAM" id="MobiDB-lite"/>
    </source>
</evidence>
<proteinExistence type="predicted"/>
<keyword evidence="2" id="KW-0812">Transmembrane</keyword>
<evidence type="ECO:0000313" key="4">
    <source>
        <dbReference type="Proteomes" id="UP000193411"/>
    </source>
</evidence>
<name>A0A1Y2HZV5_9FUNG</name>
<feature type="compositionally biased region" description="Pro residues" evidence="1">
    <location>
        <begin position="170"/>
        <end position="180"/>
    </location>
</feature>
<reference evidence="3 4" key="1">
    <citation type="submission" date="2016-07" db="EMBL/GenBank/DDBJ databases">
        <title>Pervasive Adenine N6-methylation of Active Genes in Fungi.</title>
        <authorList>
            <consortium name="DOE Joint Genome Institute"/>
            <person name="Mondo S.J."/>
            <person name="Dannebaum R.O."/>
            <person name="Kuo R.C."/>
            <person name="Labutti K."/>
            <person name="Haridas S."/>
            <person name="Kuo A."/>
            <person name="Salamov A."/>
            <person name="Ahrendt S.R."/>
            <person name="Lipzen A."/>
            <person name="Sullivan W."/>
            <person name="Andreopoulos W.B."/>
            <person name="Clum A."/>
            <person name="Lindquist E."/>
            <person name="Daum C."/>
            <person name="Ramamoorthy G.K."/>
            <person name="Gryganskyi A."/>
            <person name="Culley D."/>
            <person name="Magnuson J.K."/>
            <person name="James T.Y."/>
            <person name="O'Malley M.A."/>
            <person name="Stajich J.E."/>
            <person name="Spatafora J.W."/>
            <person name="Visel A."/>
            <person name="Grigoriev I.V."/>
        </authorList>
    </citation>
    <scope>NUCLEOTIDE SEQUENCE [LARGE SCALE GENOMIC DNA]</scope>
    <source>
        <strain evidence="3 4">PL171</strain>
    </source>
</reference>
<feature type="compositionally biased region" description="Pro residues" evidence="1">
    <location>
        <begin position="79"/>
        <end position="91"/>
    </location>
</feature>
<protein>
    <submittedName>
        <fullName evidence="3">Uncharacterized protein</fullName>
    </submittedName>
</protein>
<feature type="compositionally biased region" description="Low complexity" evidence="1">
    <location>
        <begin position="92"/>
        <end position="108"/>
    </location>
</feature>
<feature type="transmembrane region" description="Helical" evidence="2">
    <location>
        <begin position="55"/>
        <end position="77"/>
    </location>
</feature>
<feature type="compositionally biased region" description="Gly residues" evidence="1">
    <location>
        <begin position="227"/>
        <end position="236"/>
    </location>
</feature>
<feature type="transmembrane region" description="Helical" evidence="2">
    <location>
        <begin position="278"/>
        <end position="298"/>
    </location>
</feature>
<comment type="caution">
    <text evidence="3">The sequence shown here is derived from an EMBL/GenBank/DDBJ whole genome shotgun (WGS) entry which is preliminary data.</text>
</comment>
<evidence type="ECO:0000256" key="2">
    <source>
        <dbReference type="SAM" id="Phobius"/>
    </source>
</evidence>
<keyword evidence="2" id="KW-1133">Transmembrane helix</keyword>
<evidence type="ECO:0000313" key="3">
    <source>
        <dbReference type="EMBL" id="ORZ40120.1"/>
    </source>
</evidence>
<feature type="compositionally biased region" description="Basic residues" evidence="1">
    <location>
        <begin position="151"/>
        <end position="161"/>
    </location>
</feature>
<organism evidence="3 4">
    <name type="scientific">Catenaria anguillulae PL171</name>
    <dbReference type="NCBI Taxonomy" id="765915"/>
    <lineage>
        <taxon>Eukaryota</taxon>
        <taxon>Fungi</taxon>
        <taxon>Fungi incertae sedis</taxon>
        <taxon>Blastocladiomycota</taxon>
        <taxon>Blastocladiomycetes</taxon>
        <taxon>Blastocladiales</taxon>
        <taxon>Catenariaceae</taxon>
        <taxon>Catenaria</taxon>
    </lineage>
</organism>
<feature type="compositionally biased region" description="Pro residues" evidence="1">
    <location>
        <begin position="188"/>
        <end position="199"/>
    </location>
</feature>
<dbReference type="EMBL" id="MCFL01000004">
    <property type="protein sequence ID" value="ORZ40120.1"/>
    <property type="molecule type" value="Genomic_DNA"/>
</dbReference>
<keyword evidence="2" id="KW-0472">Membrane</keyword>
<accession>A0A1Y2HZV5</accession>
<feature type="region of interest" description="Disordered" evidence="1">
    <location>
        <begin position="79"/>
        <end position="108"/>
    </location>
</feature>
<feature type="region of interest" description="Disordered" evidence="1">
    <location>
        <begin position="392"/>
        <end position="427"/>
    </location>
</feature>
<keyword evidence="4" id="KW-1185">Reference proteome</keyword>
<gene>
    <name evidence="3" type="ORF">BCR44DRAFT_1426284</name>
</gene>
<feature type="compositionally biased region" description="Low complexity" evidence="1">
    <location>
        <begin position="250"/>
        <end position="270"/>
    </location>
</feature>